<accession>A0AB37Z1Q1</accession>
<protein>
    <recommendedName>
        <fullName evidence="3">PadR family transcriptional regulator</fullName>
    </recommendedName>
</protein>
<gene>
    <name evidence="1" type="ORF">BC10311_06236</name>
</gene>
<evidence type="ECO:0000313" key="2">
    <source>
        <dbReference type="Proteomes" id="UP000195728"/>
    </source>
</evidence>
<comment type="caution">
    <text evidence="1">The sequence shown here is derived from an EMBL/GenBank/DDBJ whole genome shotgun (WGS) entry which is preliminary data.</text>
</comment>
<reference evidence="1 2" key="1">
    <citation type="submission" date="2016-08" db="EMBL/GenBank/DDBJ databases">
        <authorList>
            <person name="Loux V."/>
            <person name="Rue O."/>
        </authorList>
    </citation>
    <scope>NUCLEOTIDE SEQUENCE [LARGE SCALE GENOMIC DNA]</scope>
    <source>
        <strain evidence="1 2">WSBC_10311</strain>
    </source>
</reference>
<organism evidence="1 2">
    <name type="scientific">Bacillus wiedmannii</name>
    <dbReference type="NCBI Taxonomy" id="1890302"/>
    <lineage>
        <taxon>Bacteria</taxon>
        <taxon>Bacillati</taxon>
        <taxon>Bacillota</taxon>
        <taxon>Bacilli</taxon>
        <taxon>Bacillales</taxon>
        <taxon>Bacillaceae</taxon>
        <taxon>Bacillus</taxon>
        <taxon>Bacillus cereus group</taxon>
    </lineage>
</organism>
<dbReference type="AlphaFoldDB" id="A0AB37Z1Q1"/>
<sequence>MTPNNEGTVSKHGGKHVKTELRIFAIQTIDDLFERSIYTHFASV</sequence>
<name>A0AB37Z1Q1_9BACI</name>
<evidence type="ECO:0000313" key="1">
    <source>
        <dbReference type="EMBL" id="SCC69009.1"/>
    </source>
</evidence>
<proteinExistence type="predicted"/>
<evidence type="ECO:0008006" key="3">
    <source>
        <dbReference type="Google" id="ProtNLM"/>
    </source>
</evidence>
<dbReference type="RefSeq" id="WP_262366850.1">
    <property type="nucleotide sequence ID" value="NZ_FMBG01000025.1"/>
</dbReference>
<dbReference type="EMBL" id="FMBG01000025">
    <property type="protein sequence ID" value="SCC69009.1"/>
    <property type="molecule type" value="Genomic_DNA"/>
</dbReference>
<dbReference type="Proteomes" id="UP000195728">
    <property type="component" value="Unassembled WGS sequence"/>
</dbReference>